<keyword evidence="4" id="KW-1133">Transmembrane helix</keyword>
<feature type="region of interest" description="Disordered" evidence="3">
    <location>
        <begin position="418"/>
        <end position="454"/>
    </location>
</feature>
<keyword evidence="4" id="KW-0812">Transmembrane</keyword>
<gene>
    <name evidence="7" type="ORF">TSUD_354640</name>
</gene>
<keyword evidence="2" id="KW-0175">Coiled coil</keyword>
<dbReference type="GO" id="GO:0016787">
    <property type="term" value="F:hydrolase activity"/>
    <property type="evidence" value="ECO:0007669"/>
    <property type="project" value="UniProtKB-KW"/>
</dbReference>
<evidence type="ECO:0000313" key="7">
    <source>
        <dbReference type="EMBL" id="GAU37308.1"/>
    </source>
</evidence>
<organism evidence="7 8">
    <name type="scientific">Trifolium subterraneum</name>
    <name type="common">Subterranean clover</name>
    <dbReference type="NCBI Taxonomy" id="3900"/>
    <lineage>
        <taxon>Eukaryota</taxon>
        <taxon>Viridiplantae</taxon>
        <taxon>Streptophyta</taxon>
        <taxon>Embryophyta</taxon>
        <taxon>Tracheophyta</taxon>
        <taxon>Spermatophyta</taxon>
        <taxon>Magnoliopsida</taxon>
        <taxon>eudicotyledons</taxon>
        <taxon>Gunneridae</taxon>
        <taxon>Pentapetalae</taxon>
        <taxon>rosids</taxon>
        <taxon>fabids</taxon>
        <taxon>Fabales</taxon>
        <taxon>Fabaceae</taxon>
        <taxon>Papilionoideae</taxon>
        <taxon>50 kb inversion clade</taxon>
        <taxon>NPAAA clade</taxon>
        <taxon>Hologalegina</taxon>
        <taxon>IRL clade</taxon>
        <taxon>Trifolieae</taxon>
        <taxon>Trifolium</taxon>
    </lineage>
</organism>
<dbReference type="SUPFAM" id="SSF52540">
    <property type="entry name" value="P-loop containing nucleoside triphosphate hydrolases"/>
    <property type="match status" value="1"/>
</dbReference>
<dbReference type="InterPro" id="IPR029058">
    <property type="entry name" value="AB_hydrolase_fold"/>
</dbReference>
<keyword evidence="4" id="KW-0472">Membrane</keyword>
<evidence type="ECO:0000256" key="3">
    <source>
        <dbReference type="SAM" id="MobiDB-lite"/>
    </source>
</evidence>
<dbReference type="InterPro" id="IPR027417">
    <property type="entry name" value="P-loop_NTPase"/>
</dbReference>
<dbReference type="Gene3D" id="3.40.50.1820">
    <property type="entry name" value="alpha/beta hydrolase"/>
    <property type="match status" value="1"/>
</dbReference>
<feature type="domain" description="Fungal lipase-type" evidence="5">
    <location>
        <begin position="199"/>
        <end position="310"/>
    </location>
</feature>
<dbReference type="SUPFAM" id="SSF53474">
    <property type="entry name" value="alpha/beta-Hydrolases"/>
    <property type="match status" value="1"/>
</dbReference>
<dbReference type="InterPro" id="IPR006073">
    <property type="entry name" value="GTP-bd"/>
</dbReference>
<evidence type="ECO:0000256" key="2">
    <source>
        <dbReference type="SAM" id="Coils"/>
    </source>
</evidence>
<dbReference type="CDD" id="cd00882">
    <property type="entry name" value="Ras_like_GTPase"/>
    <property type="match status" value="1"/>
</dbReference>
<dbReference type="Proteomes" id="UP000242715">
    <property type="component" value="Unassembled WGS sequence"/>
</dbReference>
<keyword evidence="8" id="KW-1185">Reference proteome</keyword>
<feature type="transmembrane region" description="Helical" evidence="4">
    <location>
        <begin position="981"/>
        <end position="1003"/>
    </location>
</feature>
<evidence type="ECO:0000313" key="8">
    <source>
        <dbReference type="Proteomes" id="UP000242715"/>
    </source>
</evidence>
<dbReference type="InterPro" id="IPR002921">
    <property type="entry name" value="Fungal_lipase-type"/>
</dbReference>
<dbReference type="PANTHER" id="PTHR47523:SF1">
    <property type="entry name" value="F21O3.11 PROTEIN"/>
    <property type="match status" value="1"/>
</dbReference>
<dbReference type="Gene3D" id="3.40.50.300">
    <property type="entry name" value="P-loop containing nucleotide triphosphate hydrolases"/>
    <property type="match status" value="1"/>
</dbReference>
<feature type="compositionally biased region" description="Basic and acidic residues" evidence="3">
    <location>
        <begin position="164"/>
        <end position="178"/>
    </location>
</feature>
<name>A0A2Z6MXL4_TRISU</name>
<keyword evidence="1" id="KW-0378">Hydrolase</keyword>
<feature type="coiled-coil region" evidence="2">
    <location>
        <begin position="39"/>
        <end position="66"/>
    </location>
</feature>
<feature type="compositionally biased region" description="Polar residues" evidence="3">
    <location>
        <begin position="440"/>
        <end position="454"/>
    </location>
</feature>
<sequence length="1006" mass="111508">MEFIQSRVEPWMREQGARLMKVSWGPLQWRMRWPWTNHREQKKRIKEEYERRRKQLNDLCLALKTESLSDLQDLLCCMVLSECVYKRPATEMIRAVNKFKSDFGGQIVALERVQPSSDHVPHRYLLAEAGDTLFASFIGTKQYKDVIADANILQGAIFHEDAAEESDAHAETESDKGENQSGKEYTWNPLESRSRQMKSKYKPAVHRGFMARAKGIPALELYRLAQKKKCKLVLCGHSLGGAVAALATLAILRVIAASSSSKENGNVSVKCITFSQPPVGNAALKDYINRKGWQHYFKSYCIPEDLVPRILSPAYFRHYNAQSVAVPSQTETNSLLLRELDEGVTKPKANDGEQLVLGVGPVQKSFWRLSRLVPIEGLRRQFSKHQESRINSVETNSLPDSLADTLIEEEAVQPRSLEIQESSDGISLKPFPETDKHSLEVSTNGKTNAKTNNINGDEGKWNRVPYLPSYVPFGQLYLLENSSVESLSGAEYSKLTSVRSVIAELRERFQSHSMRSYRSRFQRIFDLCMNDDASSFLGIEQWHQASHLQQWLGLAAADTVELGHIVESPTIRTATSIVPLGWNGVPGAKNGEPLKVDITGFGLHLCTLVHAQVNGDWCSTTVESYPSAPNYSSNQEIQSELQKMRIIVGAPQRTPPKHQTVLDSLMPGFTSVDSKTACSSAPVDMDTSVRPESLNNFIIFCTSDFTTVSKEVHLRTRRVRLVGLEGSGKTTLLKAIVNKCKPSTATYDDAVSDIDLQEVIADGLCYCDSAGINMQDELWAGIRDLNRKTDLIVLVHNLSHSIPRYSDSNGTQQKPVLSLFLDEAKCLGIPWVLAITNKFAVSAHHQKAAIDAALKAYQVAPTSVEVINSCPYVMPGFAGASLSWESTNAEPDKRVGAQKLLFAPINFVRRPFQKREIVLQVEGVTALCQQIHRVLRSHEESSFQELARDRLMMELAREQAVSIDASKNGGAKAISLNSAAVGASVGAGLGLVLAIVMGAASGLRNP</sequence>
<dbReference type="AlphaFoldDB" id="A0A2Z6MXL4"/>
<dbReference type="PANTHER" id="PTHR47523">
    <property type="entry name" value="F21O3.11 PROTEIN"/>
    <property type="match status" value="1"/>
</dbReference>
<evidence type="ECO:0000256" key="1">
    <source>
        <dbReference type="ARBA" id="ARBA00022801"/>
    </source>
</evidence>
<dbReference type="OrthoDB" id="438440at2759"/>
<dbReference type="GO" id="GO:0005525">
    <property type="term" value="F:GTP binding"/>
    <property type="evidence" value="ECO:0007669"/>
    <property type="project" value="InterPro"/>
</dbReference>
<dbReference type="Pfam" id="PF01764">
    <property type="entry name" value="Lipase_3"/>
    <property type="match status" value="1"/>
</dbReference>
<evidence type="ECO:0008006" key="9">
    <source>
        <dbReference type="Google" id="ProtNLM"/>
    </source>
</evidence>
<feature type="region of interest" description="Disordered" evidence="3">
    <location>
        <begin position="164"/>
        <end position="197"/>
    </location>
</feature>
<dbReference type="GO" id="GO:0006629">
    <property type="term" value="P:lipid metabolic process"/>
    <property type="evidence" value="ECO:0007669"/>
    <property type="project" value="InterPro"/>
</dbReference>
<protein>
    <recommendedName>
        <fullName evidence="9">Fungal lipase-like domain-containing protein</fullName>
    </recommendedName>
</protein>
<dbReference type="EMBL" id="DF973665">
    <property type="protein sequence ID" value="GAU37308.1"/>
    <property type="molecule type" value="Genomic_DNA"/>
</dbReference>
<accession>A0A2Z6MXL4</accession>
<evidence type="ECO:0000256" key="4">
    <source>
        <dbReference type="SAM" id="Phobius"/>
    </source>
</evidence>
<evidence type="ECO:0000259" key="5">
    <source>
        <dbReference type="Pfam" id="PF01764"/>
    </source>
</evidence>
<feature type="domain" description="G" evidence="6">
    <location>
        <begin position="719"/>
        <end position="802"/>
    </location>
</feature>
<reference evidence="8" key="1">
    <citation type="journal article" date="2017" name="Front. Plant Sci.">
        <title>Climate Clever Clovers: New Paradigm to Reduce the Environmental Footprint of Ruminants by Breeding Low Methanogenic Forages Utilizing Haplotype Variation.</title>
        <authorList>
            <person name="Kaur P."/>
            <person name="Appels R."/>
            <person name="Bayer P.E."/>
            <person name="Keeble-Gagnere G."/>
            <person name="Wang J."/>
            <person name="Hirakawa H."/>
            <person name="Shirasawa K."/>
            <person name="Vercoe P."/>
            <person name="Stefanova K."/>
            <person name="Durmic Z."/>
            <person name="Nichols P."/>
            <person name="Revell C."/>
            <person name="Isobe S.N."/>
            <person name="Edwards D."/>
            <person name="Erskine W."/>
        </authorList>
    </citation>
    <scope>NUCLEOTIDE SEQUENCE [LARGE SCALE GENOMIC DNA]</scope>
    <source>
        <strain evidence="8">cv. Daliak</strain>
    </source>
</reference>
<proteinExistence type="predicted"/>
<evidence type="ECO:0000259" key="6">
    <source>
        <dbReference type="Pfam" id="PF01926"/>
    </source>
</evidence>
<dbReference type="Pfam" id="PF01926">
    <property type="entry name" value="MMR_HSR1"/>
    <property type="match status" value="1"/>
</dbReference>